<name>A0A0A8XSU9_ARUDO</name>
<protein>
    <submittedName>
        <fullName evidence="1">Uncharacterized protein</fullName>
    </submittedName>
</protein>
<dbReference type="EMBL" id="GBRH01282052">
    <property type="protein sequence ID" value="JAD15843.1"/>
    <property type="molecule type" value="Transcribed_RNA"/>
</dbReference>
<proteinExistence type="predicted"/>
<accession>A0A0A8XSU9</accession>
<dbReference type="AlphaFoldDB" id="A0A0A8XSU9"/>
<evidence type="ECO:0000313" key="1">
    <source>
        <dbReference type="EMBL" id="JAD15843.1"/>
    </source>
</evidence>
<reference evidence="1" key="1">
    <citation type="submission" date="2014-09" db="EMBL/GenBank/DDBJ databases">
        <authorList>
            <person name="Magalhaes I.L.F."/>
            <person name="Oliveira U."/>
            <person name="Santos F.R."/>
            <person name="Vidigal T.H.D.A."/>
            <person name="Brescovit A.D."/>
            <person name="Santos A.J."/>
        </authorList>
    </citation>
    <scope>NUCLEOTIDE SEQUENCE</scope>
    <source>
        <tissue evidence="1">Shoot tissue taken approximately 20 cm above the soil surface</tissue>
    </source>
</reference>
<organism evidence="1">
    <name type="scientific">Arundo donax</name>
    <name type="common">Giant reed</name>
    <name type="synonym">Donax arundinaceus</name>
    <dbReference type="NCBI Taxonomy" id="35708"/>
    <lineage>
        <taxon>Eukaryota</taxon>
        <taxon>Viridiplantae</taxon>
        <taxon>Streptophyta</taxon>
        <taxon>Embryophyta</taxon>
        <taxon>Tracheophyta</taxon>
        <taxon>Spermatophyta</taxon>
        <taxon>Magnoliopsida</taxon>
        <taxon>Liliopsida</taxon>
        <taxon>Poales</taxon>
        <taxon>Poaceae</taxon>
        <taxon>PACMAD clade</taxon>
        <taxon>Arundinoideae</taxon>
        <taxon>Arundineae</taxon>
        <taxon>Arundo</taxon>
    </lineage>
</organism>
<reference evidence="1" key="2">
    <citation type="journal article" date="2015" name="Data Brief">
        <title>Shoot transcriptome of the giant reed, Arundo donax.</title>
        <authorList>
            <person name="Barrero R.A."/>
            <person name="Guerrero F.D."/>
            <person name="Moolhuijzen P."/>
            <person name="Goolsby J.A."/>
            <person name="Tidwell J."/>
            <person name="Bellgard S.E."/>
            <person name="Bellgard M.I."/>
        </authorList>
    </citation>
    <scope>NUCLEOTIDE SEQUENCE</scope>
    <source>
        <tissue evidence="1">Shoot tissue taken approximately 20 cm above the soil surface</tissue>
    </source>
</reference>
<sequence>MGGALLAWPCAHNKPRGAAKETGTGGAEGRVRRHVPPPPAQHG</sequence>